<evidence type="ECO:0000256" key="1">
    <source>
        <dbReference type="SAM" id="MobiDB-lite"/>
    </source>
</evidence>
<comment type="caution">
    <text evidence="4">The sequence shown here is derived from an EMBL/GenBank/DDBJ whole genome shotgun (WGS) entry which is preliminary data.</text>
</comment>
<evidence type="ECO:0000259" key="3">
    <source>
        <dbReference type="Pfam" id="PF18914"/>
    </source>
</evidence>
<gene>
    <name evidence="4" type="ORF">DFR68_11069</name>
</gene>
<feature type="compositionally biased region" description="Pro residues" evidence="1">
    <location>
        <begin position="110"/>
        <end position="123"/>
    </location>
</feature>
<protein>
    <recommendedName>
        <fullName evidence="3">DUF5666 domain-containing protein</fullName>
    </recommendedName>
</protein>
<keyword evidence="5" id="KW-1185">Reference proteome</keyword>
<feature type="region of interest" description="Disordered" evidence="1">
    <location>
        <begin position="1"/>
        <end position="128"/>
    </location>
</feature>
<feature type="compositionally biased region" description="Low complexity" evidence="1">
    <location>
        <begin position="157"/>
        <end position="179"/>
    </location>
</feature>
<organism evidence="4 5">
    <name type="scientific">Nocardia mexicana</name>
    <dbReference type="NCBI Taxonomy" id="279262"/>
    <lineage>
        <taxon>Bacteria</taxon>
        <taxon>Bacillati</taxon>
        <taxon>Actinomycetota</taxon>
        <taxon>Actinomycetes</taxon>
        <taxon>Mycobacteriales</taxon>
        <taxon>Nocardiaceae</taxon>
        <taxon>Nocardia</taxon>
    </lineage>
</organism>
<keyword evidence="2" id="KW-0472">Membrane</keyword>
<evidence type="ECO:0000313" key="4">
    <source>
        <dbReference type="EMBL" id="RDI46664.1"/>
    </source>
</evidence>
<dbReference type="EMBL" id="QQAZ01000010">
    <property type="protein sequence ID" value="RDI46664.1"/>
    <property type="molecule type" value="Genomic_DNA"/>
</dbReference>
<dbReference type="RefSeq" id="WP_068031387.1">
    <property type="nucleotide sequence ID" value="NZ_QQAZ01000010.1"/>
</dbReference>
<feature type="domain" description="DUF5666" evidence="3">
    <location>
        <begin position="210"/>
        <end position="272"/>
    </location>
</feature>
<keyword evidence="2" id="KW-0812">Transmembrane</keyword>
<dbReference type="OrthoDB" id="4567503at2"/>
<dbReference type="Proteomes" id="UP000255355">
    <property type="component" value="Unassembled WGS sequence"/>
</dbReference>
<evidence type="ECO:0000256" key="2">
    <source>
        <dbReference type="SAM" id="Phobius"/>
    </source>
</evidence>
<reference evidence="4 5" key="1">
    <citation type="submission" date="2018-07" db="EMBL/GenBank/DDBJ databases">
        <title>Genomic Encyclopedia of Type Strains, Phase IV (KMG-IV): sequencing the most valuable type-strain genomes for metagenomic binning, comparative biology and taxonomic classification.</title>
        <authorList>
            <person name="Goeker M."/>
        </authorList>
    </citation>
    <scope>NUCLEOTIDE SEQUENCE [LARGE SCALE GENOMIC DNA]</scope>
    <source>
        <strain evidence="4 5">DSM 44952</strain>
    </source>
</reference>
<dbReference type="Pfam" id="PF18914">
    <property type="entry name" value="DUF5666"/>
    <property type="match status" value="1"/>
</dbReference>
<dbReference type="STRING" id="1210089.GCA_001613165_07502"/>
<dbReference type="AlphaFoldDB" id="A0A370GVQ0"/>
<dbReference type="InterPro" id="IPR043724">
    <property type="entry name" value="DUF5666"/>
</dbReference>
<proteinExistence type="predicted"/>
<feature type="compositionally biased region" description="Basic and acidic residues" evidence="1">
    <location>
        <begin position="23"/>
        <end position="37"/>
    </location>
</feature>
<evidence type="ECO:0000313" key="5">
    <source>
        <dbReference type="Proteomes" id="UP000255355"/>
    </source>
</evidence>
<feature type="region of interest" description="Disordered" evidence="1">
    <location>
        <begin position="157"/>
        <end position="200"/>
    </location>
</feature>
<sequence length="283" mass="28940">MTNPSDPWAQRPDSPDAPTERVGPSERPGEPELHTSEYSEAYGQGADPTVAYQYPQPHQPTQAYPYFDQPPGPNATRELPPYDSAWGGYEDPYGAHPAPGYAQQGVGPGGVPPGGVPPGPPGEPPRRSRTGLWIALTAAIFVLVVLGGIAAGLFLAGDDSSSSTTAGGSGTRSTASRIPVVPPNPSGSQQPGLPPLPGLGDIDDIGATMGTISTNDGSTLTIESLLSTTVIVHTDAQTQVIASGSSAVTDLHPGDMVVVQGDKAPDGSILAKIIISTSVTPPR</sequence>
<name>A0A370GVQ0_9NOCA</name>
<accession>A0A370GVQ0</accession>
<feature type="transmembrane region" description="Helical" evidence="2">
    <location>
        <begin position="132"/>
        <end position="156"/>
    </location>
</feature>
<keyword evidence="2" id="KW-1133">Transmembrane helix</keyword>